<accession>A0ABS5G6S2</accession>
<feature type="compositionally biased region" description="Basic and acidic residues" evidence="1">
    <location>
        <begin position="32"/>
        <end position="46"/>
    </location>
</feature>
<gene>
    <name evidence="2" type="ORF">JQ619_14680</name>
</gene>
<evidence type="ECO:0000256" key="1">
    <source>
        <dbReference type="SAM" id="MobiDB-lite"/>
    </source>
</evidence>
<evidence type="ECO:0000313" key="3">
    <source>
        <dbReference type="Proteomes" id="UP001314635"/>
    </source>
</evidence>
<feature type="compositionally biased region" description="Basic and acidic residues" evidence="1">
    <location>
        <begin position="1"/>
        <end position="10"/>
    </location>
</feature>
<protein>
    <submittedName>
        <fullName evidence="2">Uncharacterized protein</fullName>
    </submittedName>
</protein>
<dbReference type="Proteomes" id="UP001314635">
    <property type="component" value="Unassembled WGS sequence"/>
</dbReference>
<dbReference type="EMBL" id="JAFCLK010000012">
    <property type="protein sequence ID" value="MBR1137017.1"/>
    <property type="molecule type" value="Genomic_DNA"/>
</dbReference>
<feature type="region of interest" description="Disordered" evidence="1">
    <location>
        <begin position="1"/>
        <end position="78"/>
    </location>
</feature>
<comment type="caution">
    <text evidence="2">The sequence shown here is derived from an EMBL/GenBank/DDBJ whole genome shotgun (WGS) entry which is preliminary data.</text>
</comment>
<organism evidence="2 3">
    <name type="scientific">Bradyrhizobium denitrificans</name>
    <dbReference type="NCBI Taxonomy" id="2734912"/>
    <lineage>
        <taxon>Bacteria</taxon>
        <taxon>Pseudomonadati</taxon>
        <taxon>Pseudomonadota</taxon>
        <taxon>Alphaproteobacteria</taxon>
        <taxon>Hyphomicrobiales</taxon>
        <taxon>Nitrobacteraceae</taxon>
        <taxon>Bradyrhizobium</taxon>
    </lineage>
</organism>
<name>A0ABS5G6S2_9BRAD</name>
<proteinExistence type="predicted"/>
<reference evidence="3" key="1">
    <citation type="journal article" date="2021" name="ISME J.">
        <title>Evolutionary origin and ecological implication of a unique nif island in free-living Bradyrhizobium lineages.</title>
        <authorList>
            <person name="Tao J."/>
        </authorList>
    </citation>
    <scope>NUCLEOTIDE SEQUENCE [LARGE SCALE GENOMIC DNA]</scope>
    <source>
        <strain evidence="3">SZCCT0094</strain>
    </source>
</reference>
<sequence>MTGRDTRDLRSGAYDSVSKDGLPQPQQVKGDTTPRQREQWGADVRAEPLPGTEPVLPEGLTRERRDPLNRNTGRRGTD</sequence>
<evidence type="ECO:0000313" key="2">
    <source>
        <dbReference type="EMBL" id="MBR1137017.1"/>
    </source>
</evidence>
<keyword evidence="3" id="KW-1185">Reference proteome</keyword>
<dbReference type="RefSeq" id="WP_172236855.1">
    <property type="nucleotide sequence ID" value="NZ_JABFDP010000012.1"/>
</dbReference>